<protein>
    <submittedName>
        <fullName evidence="3">NTP transferase domain-containing protein</fullName>
    </submittedName>
</protein>
<dbReference type="Proteomes" id="UP000481043">
    <property type="component" value="Unassembled WGS sequence"/>
</dbReference>
<keyword evidence="1 3" id="KW-0808">Transferase</keyword>
<dbReference type="Pfam" id="PF12804">
    <property type="entry name" value="NTP_transf_3"/>
    <property type="match status" value="1"/>
</dbReference>
<dbReference type="RefSeq" id="WP_163181595.1">
    <property type="nucleotide sequence ID" value="NZ_JAAIWM010000009.1"/>
</dbReference>
<dbReference type="AlphaFoldDB" id="A0A6M0QEL9"/>
<evidence type="ECO:0000256" key="1">
    <source>
        <dbReference type="ARBA" id="ARBA00022679"/>
    </source>
</evidence>
<dbReference type="EMBL" id="JAAIWM010000009">
    <property type="protein sequence ID" value="NEY73758.1"/>
    <property type="molecule type" value="Genomic_DNA"/>
</dbReference>
<dbReference type="Gene3D" id="3.90.550.10">
    <property type="entry name" value="Spore Coat Polysaccharide Biosynthesis Protein SpsA, Chain A"/>
    <property type="match status" value="1"/>
</dbReference>
<keyword evidence="4" id="KW-1185">Reference proteome</keyword>
<accession>A0A6M0QEL9</accession>
<dbReference type="PANTHER" id="PTHR19136">
    <property type="entry name" value="MOLYBDENUM COFACTOR GUANYLYLTRANSFERASE"/>
    <property type="match status" value="1"/>
</dbReference>
<dbReference type="InterPro" id="IPR029044">
    <property type="entry name" value="Nucleotide-diphossugar_trans"/>
</dbReference>
<dbReference type="PANTHER" id="PTHR19136:SF81">
    <property type="entry name" value="MOLYBDENUM COFACTOR GUANYLYLTRANSFERASE"/>
    <property type="match status" value="1"/>
</dbReference>
<dbReference type="GO" id="GO:0016779">
    <property type="term" value="F:nucleotidyltransferase activity"/>
    <property type="evidence" value="ECO:0007669"/>
    <property type="project" value="TreeGrafter"/>
</dbReference>
<dbReference type="SUPFAM" id="SSF53448">
    <property type="entry name" value="Nucleotide-diphospho-sugar transferases"/>
    <property type="match status" value="1"/>
</dbReference>
<reference evidence="3 4" key="1">
    <citation type="submission" date="2020-02" db="EMBL/GenBank/DDBJ databases">
        <title>Bacillus aquiflavi sp. nov., isolated from yellow water of strong flavor Chinese baijiu in Yibin region of China.</title>
        <authorList>
            <person name="Xie J."/>
        </authorList>
    </citation>
    <scope>NUCLEOTIDE SEQUENCE [LARGE SCALE GENOMIC DNA]</scope>
    <source>
        <strain evidence="3 4">SA4</strain>
    </source>
</reference>
<comment type="caution">
    <text evidence="3">The sequence shown here is derived from an EMBL/GenBank/DDBJ whole genome shotgun (WGS) entry which is preliminary data.</text>
</comment>
<evidence type="ECO:0000313" key="3">
    <source>
        <dbReference type="EMBL" id="NEY73758.1"/>
    </source>
</evidence>
<name>A0A6M0QEL9_9BACI</name>
<proteinExistence type="predicted"/>
<feature type="domain" description="MobA-like NTP transferase" evidence="2">
    <location>
        <begin position="4"/>
        <end position="147"/>
    </location>
</feature>
<gene>
    <name evidence="3" type="ORF">G4D63_18750</name>
</gene>
<organism evidence="3 4">
    <name type="scientific">Bacillus mesophilus</name>
    <dbReference type="NCBI Taxonomy" id="1808955"/>
    <lineage>
        <taxon>Bacteria</taxon>
        <taxon>Bacillati</taxon>
        <taxon>Bacillota</taxon>
        <taxon>Bacilli</taxon>
        <taxon>Bacillales</taxon>
        <taxon>Bacillaceae</taxon>
        <taxon>Bacillus</taxon>
    </lineage>
</organism>
<evidence type="ECO:0000313" key="4">
    <source>
        <dbReference type="Proteomes" id="UP000481043"/>
    </source>
</evidence>
<evidence type="ECO:0000259" key="2">
    <source>
        <dbReference type="Pfam" id="PF12804"/>
    </source>
</evidence>
<sequence length="199" mass="22110">MLTGVILAGGKKDEINGTLKSFLPFKKERVIDYQINEMKNICSEIMIITSSPMPFLSSVPTDIRILTDYHKGKGILGGMFSALSLSKNPYHWVVGCGMPFISSKAAMYMFSKLEKSDSVAVMLKNHVGEEPLHGIYNETLLSQLQQFDWSHDNVLDFLSPLPYLGVTEDEFIGIGITPSFAHSIKSEQEISELAESNLT</sequence>
<dbReference type="InterPro" id="IPR025877">
    <property type="entry name" value="MobA-like_NTP_Trfase"/>
</dbReference>